<reference evidence="4" key="1">
    <citation type="submission" date="2018-12" db="EMBL/GenBank/DDBJ databases">
        <title>Genome sequence of Peanibacillus sp.</title>
        <authorList>
            <person name="Subramani G."/>
            <person name="Srinivasan S."/>
            <person name="Kim M.K."/>
        </authorList>
    </citation>
    <scope>NUCLEOTIDE SEQUENCE [LARGE SCALE GENOMIC DNA]</scope>
    <source>
        <strain evidence="4">18JY67-1</strain>
    </source>
</reference>
<feature type="chain" id="PRO_5039714807" description="Extracellular solute-binding protein" evidence="2">
    <location>
        <begin position="25"/>
        <end position="620"/>
    </location>
</feature>
<dbReference type="SUPFAM" id="SSF53850">
    <property type="entry name" value="Periplasmic binding protein-like II"/>
    <property type="match status" value="1"/>
</dbReference>
<dbReference type="InterPro" id="IPR050490">
    <property type="entry name" value="Bact_solute-bd_prot1"/>
</dbReference>
<evidence type="ECO:0000313" key="3">
    <source>
        <dbReference type="EMBL" id="AZN41465.1"/>
    </source>
</evidence>
<proteinExistence type="predicted"/>
<keyword evidence="2" id="KW-0732">Signal</keyword>
<evidence type="ECO:0008006" key="5">
    <source>
        <dbReference type="Google" id="ProtNLM"/>
    </source>
</evidence>
<feature type="compositionally biased region" description="Low complexity" evidence="1">
    <location>
        <begin position="33"/>
        <end position="79"/>
    </location>
</feature>
<dbReference type="AlphaFoldDB" id="A0A3S9A6U8"/>
<evidence type="ECO:0000256" key="1">
    <source>
        <dbReference type="SAM" id="MobiDB-lite"/>
    </source>
</evidence>
<dbReference type="Proteomes" id="UP000272528">
    <property type="component" value="Chromosome"/>
</dbReference>
<feature type="signal peptide" evidence="2">
    <location>
        <begin position="1"/>
        <end position="24"/>
    </location>
</feature>
<dbReference type="PANTHER" id="PTHR43649">
    <property type="entry name" value="ARABINOSE-BINDING PROTEIN-RELATED"/>
    <property type="match status" value="1"/>
</dbReference>
<name>A0A3S9A6U8_9BACL</name>
<evidence type="ECO:0000256" key="2">
    <source>
        <dbReference type="SAM" id="SignalP"/>
    </source>
</evidence>
<organism evidence="3 4">
    <name type="scientific">Paenibacillus albus</name>
    <dbReference type="NCBI Taxonomy" id="2495582"/>
    <lineage>
        <taxon>Bacteria</taxon>
        <taxon>Bacillati</taxon>
        <taxon>Bacillota</taxon>
        <taxon>Bacilli</taxon>
        <taxon>Bacillales</taxon>
        <taxon>Paenibacillaceae</taxon>
        <taxon>Paenibacillus</taxon>
    </lineage>
</organism>
<evidence type="ECO:0000313" key="4">
    <source>
        <dbReference type="Proteomes" id="UP000272528"/>
    </source>
</evidence>
<dbReference type="EMBL" id="CP034437">
    <property type="protein sequence ID" value="AZN41465.1"/>
    <property type="molecule type" value="Genomic_DNA"/>
</dbReference>
<keyword evidence="4" id="KW-1185">Reference proteome</keyword>
<accession>A0A3S9A6U8</accession>
<feature type="region of interest" description="Disordered" evidence="1">
    <location>
        <begin position="30"/>
        <end position="79"/>
    </location>
</feature>
<sequence length="620" mass="67896">MSILKKRTSLIAIMLMMALLLLSACSGNKEDNNTSSTAANETNNANKAPAANETNNTDKAPAANESNATTDNSAAAADSDYPVLPRDPITLKVFIGGADTDKGIWNTTIAKEIQKKLGITLDFITGDDVKAKTMIAGGDLPDVIMTVGSVSALVNSMIQGGQVIPLDDLIDKYGPNIKKYTPGALEIMKKVASNNTDKVYFLPVRVSKANDASMAKDGFVGFYTRWDLYKGIGAPVMNNEDDFLKVNKEMQDKYPTTKDGKKTYAFSAWGGELFPYIISYPHAMGWSNWLSDTSVNATTGDVSYNFTEKDGVFWQGIKFFNKAYRMGIFDPEGITQKIDQYIAKLNSGQVFNSAASFWMGGNELIKNTGNDNAQLLQLPGPFPGYLYLYPIENPGGNSLSPAHAITKANKYPERTMELFNYLSGTEGGRLLYTGVKGVDWDVVDGKPKLIGKMANPSDPGYSDYLKSVGTEKLNRLAGLIESYPAEDGYPLDLKINIDPNTVTKAEKELAQQFGADLYPGQVYDKLVKEGKGIVNTTYFPFTAFVKQPSEQTAQTLVKAEQYFMANVAKYIMAKDDAAFEAAQNKAIDDFNAMGVDKAYDEFRKLVDDAKEFAKTVKLDQ</sequence>
<dbReference type="RefSeq" id="WP_126017172.1">
    <property type="nucleotide sequence ID" value="NZ_CP034437.1"/>
</dbReference>
<dbReference type="PROSITE" id="PS51257">
    <property type="entry name" value="PROKAR_LIPOPROTEIN"/>
    <property type="match status" value="1"/>
</dbReference>
<dbReference type="KEGG" id="palb:EJC50_18655"/>
<dbReference type="OrthoDB" id="3235892at2"/>
<protein>
    <recommendedName>
        <fullName evidence="5">Extracellular solute-binding protein</fullName>
    </recommendedName>
</protein>
<dbReference type="Gene3D" id="3.40.190.10">
    <property type="entry name" value="Periplasmic binding protein-like II"/>
    <property type="match status" value="2"/>
</dbReference>
<gene>
    <name evidence="3" type="ORF">EJC50_18655</name>
</gene>